<feature type="region of interest" description="Disordered" evidence="3">
    <location>
        <begin position="512"/>
        <end position="531"/>
    </location>
</feature>
<protein>
    <recommendedName>
        <fullName evidence="2">Rab proteins geranylgeranyltransferase</fullName>
    </recommendedName>
</protein>
<dbReference type="SUPFAM" id="SSF51905">
    <property type="entry name" value="FAD/NAD(P)-binding domain"/>
    <property type="match status" value="1"/>
</dbReference>
<evidence type="ECO:0000313" key="4">
    <source>
        <dbReference type="EMBL" id="KAG8628730.1"/>
    </source>
</evidence>
<gene>
    <name evidence="4" type="ORF">KVT40_002595</name>
</gene>
<comment type="similarity">
    <text evidence="1 2">Belongs to the Rab GDI family.</text>
</comment>
<organism evidence="4 5">
    <name type="scientific">Elsinoe batatas</name>
    <dbReference type="NCBI Taxonomy" id="2601811"/>
    <lineage>
        <taxon>Eukaryota</taxon>
        <taxon>Fungi</taxon>
        <taxon>Dikarya</taxon>
        <taxon>Ascomycota</taxon>
        <taxon>Pezizomycotina</taxon>
        <taxon>Dothideomycetes</taxon>
        <taxon>Dothideomycetidae</taxon>
        <taxon>Myriangiales</taxon>
        <taxon>Elsinoaceae</taxon>
        <taxon>Elsinoe</taxon>
    </lineage>
</organism>
<dbReference type="SUPFAM" id="SSF54373">
    <property type="entry name" value="FAD-linked reductases, C-terminal domain"/>
    <property type="match status" value="1"/>
</dbReference>
<dbReference type="GO" id="GO:0005634">
    <property type="term" value="C:nucleus"/>
    <property type="evidence" value="ECO:0007669"/>
    <property type="project" value="TreeGrafter"/>
</dbReference>
<dbReference type="Gene3D" id="1.10.405.10">
    <property type="entry name" value="Guanine Nucleotide Dissociation Inhibitor, domain 1"/>
    <property type="match status" value="1"/>
</dbReference>
<dbReference type="PANTHER" id="PTHR11787:SF4">
    <property type="entry name" value="CHM, RAB ESCORT PROTEIN 1"/>
    <property type="match status" value="1"/>
</dbReference>
<reference evidence="4" key="1">
    <citation type="submission" date="2021-07" db="EMBL/GenBank/DDBJ databases">
        <title>Elsinoe batatas strain:CRI-CJ2 Genome sequencing and assembly.</title>
        <authorList>
            <person name="Huang L."/>
        </authorList>
    </citation>
    <scope>NUCLEOTIDE SEQUENCE</scope>
    <source>
        <strain evidence="4">CRI-CJ2</strain>
    </source>
</reference>
<dbReference type="GO" id="GO:0007264">
    <property type="term" value="P:small GTPase-mediated signal transduction"/>
    <property type="evidence" value="ECO:0007669"/>
    <property type="project" value="UniProtKB-UniRule"/>
</dbReference>
<dbReference type="GO" id="GO:0005092">
    <property type="term" value="F:GDP-dissociation inhibitor activity"/>
    <property type="evidence" value="ECO:0007669"/>
    <property type="project" value="UniProtKB-UniRule"/>
</dbReference>
<dbReference type="Gene3D" id="3.50.50.60">
    <property type="entry name" value="FAD/NAD(P)-binding domain"/>
    <property type="match status" value="1"/>
</dbReference>
<dbReference type="PRINTS" id="PR00891">
    <property type="entry name" value="RABGDIREP"/>
</dbReference>
<dbReference type="PIRSF" id="PIRSF037514">
    <property type="entry name" value="Rab_ger_ger_transf_A_fun"/>
    <property type="match status" value="1"/>
</dbReference>
<dbReference type="PANTHER" id="PTHR11787">
    <property type="entry name" value="RAB GDP-DISSOCIATION INHIBITOR"/>
    <property type="match status" value="1"/>
</dbReference>
<name>A0A8K0L4F1_9PEZI</name>
<dbReference type="InterPro" id="IPR018203">
    <property type="entry name" value="GDP_dissociation_inhibitor"/>
</dbReference>
<dbReference type="EMBL" id="JAESVG020000003">
    <property type="protein sequence ID" value="KAG8628730.1"/>
    <property type="molecule type" value="Genomic_DNA"/>
</dbReference>
<dbReference type="GO" id="GO:0005829">
    <property type="term" value="C:cytosol"/>
    <property type="evidence" value="ECO:0007669"/>
    <property type="project" value="TreeGrafter"/>
</dbReference>
<dbReference type="GO" id="GO:0016192">
    <property type="term" value="P:vesicle-mediated transport"/>
    <property type="evidence" value="ECO:0007669"/>
    <property type="project" value="TreeGrafter"/>
</dbReference>
<keyword evidence="5" id="KW-1185">Reference proteome</keyword>
<dbReference type="Proteomes" id="UP000809789">
    <property type="component" value="Unassembled WGS sequence"/>
</dbReference>
<accession>A0A8K0L4F1</accession>
<evidence type="ECO:0000256" key="3">
    <source>
        <dbReference type="SAM" id="MobiDB-lite"/>
    </source>
</evidence>
<evidence type="ECO:0000256" key="1">
    <source>
        <dbReference type="ARBA" id="ARBA00005593"/>
    </source>
</evidence>
<comment type="caution">
    <text evidence="4">The sequence shown here is derived from an EMBL/GenBank/DDBJ whole genome shotgun (WGS) entry which is preliminary data.</text>
</comment>
<sequence length="531" mass="57742">MDTLNGTSWDVVIAGTGLQPALLALALSRSNKKILHLDSNDYYGGREAALSINEIESWIERQNINPSRSPFRNASINQSPSTPEHSVKLASPRAYSLSLSPCVLYTRSALLPALVSSKAHEQLEFLAVGSWFVYQQSAPSDSGSTFGQLIRVPNSREDIFSNPALTLRAKGALVKFLRFVAVYQEEQETWTDWNHKSFVDFLVKKFRITPEFHGPLLALSMSSEPDDQVTTEFALANIHRHLTSMGVFGAGFSAVLPKYGGLSEVVQVACRAAAVGGAVYVLNRSIDSVSEGSDEKPGKQVVLQGGDELVTNHLIGTRDQLPQDWSKPDCTKEETANVCTRTISIVGSTMDALFPRGSEGSPPPSAAVVVYPSGTIAQSRGQGFNQTPIHILVHSADTGECPRGQCVIYAMTSTSLDDASLLLEKAVQTLITSTQEAPHPCVLWTVKYEVVSPYGDPSPIRNEGDKNMQIFLEPPSGPVFDDEVVESVKQAWQIVTAGPEDSFMRFVDRNVEAEEGDELPEDSLPPGDEAM</sequence>
<dbReference type="Gene3D" id="3.30.519.10">
    <property type="entry name" value="Guanine Nucleotide Dissociation Inhibitor, domain 2"/>
    <property type="match status" value="1"/>
</dbReference>
<evidence type="ECO:0000313" key="5">
    <source>
        <dbReference type="Proteomes" id="UP000809789"/>
    </source>
</evidence>
<dbReference type="Pfam" id="PF00996">
    <property type="entry name" value="GDI"/>
    <property type="match status" value="1"/>
</dbReference>
<dbReference type="InterPro" id="IPR017230">
    <property type="entry name" value="Mrs6"/>
</dbReference>
<proteinExistence type="inferred from homology"/>
<dbReference type="GO" id="GO:0005968">
    <property type="term" value="C:Rab-protein geranylgeranyltransferase complex"/>
    <property type="evidence" value="ECO:0007669"/>
    <property type="project" value="TreeGrafter"/>
</dbReference>
<evidence type="ECO:0000256" key="2">
    <source>
        <dbReference type="PIRNR" id="PIRNR037514"/>
    </source>
</evidence>
<dbReference type="InterPro" id="IPR036188">
    <property type="entry name" value="FAD/NAD-bd_sf"/>
</dbReference>
<dbReference type="OrthoDB" id="1923006at2759"/>
<dbReference type="AlphaFoldDB" id="A0A8K0L4F1"/>